<dbReference type="PANTHER" id="PTHR46117:SF3">
    <property type="entry name" value="FI24210P1"/>
    <property type="match status" value="1"/>
</dbReference>
<dbReference type="CDD" id="cd11396">
    <property type="entry name" value="bHLHzip_USF"/>
    <property type="match status" value="1"/>
</dbReference>
<organism evidence="7 8">
    <name type="scientific">Allacma fusca</name>
    <dbReference type="NCBI Taxonomy" id="39272"/>
    <lineage>
        <taxon>Eukaryota</taxon>
        <taxon>Metazoa</taxon>
        <taxon>Ecdysozoa</taxon>
        <taxon>Arthropoda</taxon>
        <taxon>Hexapoda</taxon>
        <taxon>Collembola</taxon>
        <taxon>Symphypleona</taxon>
        <taxon>Sminthuridae</taxon>
        <taxon>Allacma</taxon>
    </lineage>
</organism>
<dbReference type="Pfam" id="PF00010">
    <property type="entry name" value="HLH"/>
    <property type="match status" value="1"/>
</dbReference>
<dbReference type="OrthoDB" id="690068at2759"/>
<dbReference type="SMART" id="SM00353">
    <property type="entry name" value="HLH"/>
    <property type="match status" value="1"/>
</dbReference>
<keyword evidence="5" id="KW-0175">Coiled coil</keyword>
<reference evidence="7" key="1">
    <citation type="submission" date="2021-06" db="EMBL/GenBank/DDBJ databases">
        <authorList>
            <person name="Hodson N. C."/>
            <person name="Mongue J. A."/>
            <person name="Jaron S. K."/>
        </authorList>
    </citation>
    <scope>NUCLEOTIDE SEQUENCE</scope>
</reference>
<evidence type="ECO:0000256" key="1">
    <source>
        <dbReference type="ARBA" id="ARBA00004123"/>
    </source>
</evidence>
<dbReference type="InterPro" id="IPR051732">
    <property type="entry name" value="USF"/>
</dbReference>
<accession>A0A8J2PHB2</accession>
<evidence type="ECO:0000313" key="8">
    <source>
        <dbReference type="Proteomes" id="UP000708208"/>
    </source>
</evidence>
<dbReference type="GO" id="GO:0000978">
    <property type="term" value="F:RNA polymerase II cis-regulatory region sequence-specific DNA binding"/>
    <property type="evidence" value="ECO:0007669"/>
    <property type="project" value="TreeGrafter"/>
</dbReference>
<dbReference type="GO" id="GO:0046983">
    <property type="term" value="F:protein dimerization activity"/>
    <property type="evidence" value="ECO:0007669"/>
    <property type="project" value="InterPro"/>
</dbReference>
<dbReference type="GO" id="GO:0005634">
    <property type="term" value="C:nucleus"/>
    <property type="evidence" value="ECO:0007669"/>
    <property type="project" value="UniProtKB-SubCell"/>
</dbReference>
<dbReference type="GO" id="GO:0000981">
    <property type="term" value="F:DNA-binding transcription factor activity, RNA polymerase II-specific"/>
    <property type="evidence" value="ECO:0007669"/>
    <property type="project" value="TreeGrafter"/>
</dbReference>
<evidence type="ECO:0000259" key="6">
    <source>
        <dbReference type="PROSITE" id="PS50888"/>
    </source>
</evidence>
<name>A0A8J2PHB2_9HEXA</name>
<protein>
    <recommendedName>
        <fullName evidence="6">BHLH domain-containing protein</fullName>
    </recommendedName>
</protein>
<evidence type="ECO:0000256" key="4">
    <source>
        <dbReference type="ARBA" id="ARBA00023242"/>
    </source>
</evidence>
<feature type="coiled-coil region" evidence="5">
    <location>
        <begin position="217"/>
        <end position="251"/>
    </location>
</feature>
<keyword evidence="8" id="KW-1185">Reference proteome</keyword>
<dbReference type="EMBL" id="CAJVCH010528301">
    <property type="protein sequence ID" value="CAG7823078.1"/>
    <property type="molecule type" value="Genomic_DNA"/>
</dbReference>
<evidence type="ECO:0000256" key="5">
    <source>
        <dbReference type="SAM" id="Coils"/>
    </source>
</evidence>
<sequence length="267" mass="29257">METLTLDGTIMDAHVSPKQMIESDEDDSRGDDSMDMPTTVTIVEEDGTTSVVDDAVSSILTDAGPHSSIQFGQTQGGNVTYRVVGIADDNSYQPTGGVQVLSSALNGQYYVIGSQDVLGRTISPRAAQIIDARSIGRISGVGKTGVRDEKKRATHNEVERRRRDKINGWINKLAKIVPSCNDDNTKQGQVHQNSSKGGILAKTCEYINELRTTNCRLASTLKEHENTAEELDSLRREIHELRRENIMLKQQLGPTEDDATVIITTSE</sequence>
<keyword evidence="4" id="KW-0539">Nucleus</keyword>
<dbReference type="PANTHER" id="PTHR46117">
    <property type="entry name" value="FI24210P1"/>
    <property type="match status" value="1"/>
</dbReference>
<proteinExistence type="predicted"/>
<dbReference type="AlphaFoldDB" id="A0A8J2PHB2"/>
<evidence type="ECO:0000256" key="2">
    <source>
        <dbReference type="ARBA" id="ARBA00023015"/>
    </source>
</evidence>
<keyword evidence="2" id="KW-0805">Transcription regulation</keyword>
<gene>
    <name evidence="7" type="ORF">AFUS01_LOCUS33314</name>
</gene>
<feature type="domain" description="BHLH" evidence="6">
    <location>
        <begin position="150"/>
        <end position="210"/>
    </location>
</feature>
<dbReference type="Proteomes" id="UP000708208">
    <property type="component" value="Unassembled WGS sequence"/>
</dbReference>
<dbReference type="PROSITE" id="PS50888">
    <property type="entry name" value="BHLH"/>
    <property type="match status" value="1"/>
</dbReference>
<evidence type="ECO:0000313" key="7">
    <source>
        <dbReference type="EMBL" id="CAG7823078.1"/>
    </source>
</evidence>
<dbReference type="InterPro" id="IPR011598">
    <property type="entry name" value="bHLH_dom"/>
</dbReference>
<evidence type="ECO:0000256" key="3">
    <source>
        <dbReference type="ARBA" id="ARBA00023163"/>
    </source>
</evidence>
<comment type="subcellular location">
    <subcellularLocation>
        <location evidence="1">Nucleus</location>
    </subcellularLocation>
</comment>
<keyword evidence="3" id="KW-0804">Transcription</keyword>
<comment type="caution">
    <text evidence="7">The sequence shown here is derived from an EMBL/GenBank/DDBJ whole genome shotgun (WGS) entry which is preliminary data.</text>
</comment>